<comment type="caution">
    <text evidence="2">The sequence shown here is derived from an EMBL/GenBank/DDBJ whole genome shotgun (WGS) entry which is preliminary data.</text>
</comment>
<protein>
    <recommendedName>
        <fullName evidence="4">TMhelix containing protein</fullName>
    </recommendedName>
</protein>
<dbReference type="Proteomes" id="UP000697802">
    <property type="component" value="Unassembled WGS sequence"/>
</dbReference>
<dbReference type="EMBL" id="PUJU01000141">
    <property type="protein sequence ID" value="NHB90467.1"/>
    <property type="molecule type" value="Genomic_DNA"/>
</dbReference>
<name>A0ABX0GMI3_9GAMM</name>
<gene>
    <name evidence="2" type="ORF">C5471_23450</name>
</gene>
<accession>A0ABX0GMI3</accession>
<feature type="transmembrane region" description="Helical" evidence="1">
    <location>
        <begin position="56"/>
        <end position="73"/>
    </location>
</feature>
<organism evidence="2 3">
    <name type="scientific">Photorhabdus tasmaniensis</name>
    <dbReference type="NCBI Taxonomy" id="1004159"/>
    <lineage>
        <taxon>Bacteria</taxon>
        <taxon>Pseudomonadati</taxon>
        <taxon>Pseudomonadota</taxon>
        <taxon>Gammaproteobacteria</taxon>
        <taxon>Enterobacterales</taxon>
        <taxon>Morganellaceae</taxon>
        <taxon>Photorhabdus</taxon>
    </lineage>
</organism>
<dbReference type="RefSeq" id="WP_133816332.1">
    <property type="nucleotide sequence ID" value="NZ_CAWPIF010000141.1"/>
</dbReference>
<evidence type="ECO:0008006" key="4">
    <source>
        <dbReference type="Google" id="ProtNLM"/>
    </source>
</evidence>
<keyword evidence="1" id="KW-0812">Transmembrane</keyword>
<evidence type="ECO:0000256" key="1">
    <source>
        <dbReference type="SAM" id="Phobius"/>
    </source>
</evidence>
<keyword evidence="3" id="KW-1185">Reference proteome</keyword>
<keyword evidence="1" id="KW-0472">Membrane</keyword>
<proteinExistence type="predicted"/>
<feature type="transmembrane region" description="Helical" evidence="1">
    <location>
        <begin position="12"/>
        <end position="41"/>
    </location>
</feature>
<reference evidence="2 3" key="1">
    <citation type="submission" date="2018-02" db="EMBL/GenBank/DDBJ databases">
        <authorList>
            <person name="Machado R.A."/>
        </authorList>
    </citation>
    <scope>NUCLEOTIDE SEQUENCE [LARGE SCALE GENOMIC DNA]</scope>
    <source>
        <strain evidence="2 3">T327</strain>
    </source>
</reference>
<evidence type="ECO:0000313" key="2">
    <source>
        <dbReference type="EMBL" id="NHB90467.1"/>
    </source>
</evidence>
<evidence type="ECO:0000313" key="3">
    <source>
        <dbReference type="Proteomes" id="UP000697802"/>
    </source>
</evidence>
<sequence>MKTKNSQIAVVLITSIMCGIGMFLIMMVTFFIGRCLIWWFVSGEFNFPYEYVKKSFKIGLAIGPIAGVGTWFIEYKLRR</sequence>
<keyword evidence="1" id="KW-1133">Transmembrane helix</keyword>